<gene>
    <name evidence="4" type="ORF">METZ01_LOCUS178482</name>
</gene>
<comment type="cofactor">
    <cofactor evidence="1">
        <name>pyridoxal 5'-phosphate</name>
        <dbReference type="ChEBI" id="CHEBI:597326"/>
    </cofactor>
</comment>
<dbReference type="Gene3D" id="3.90.1150.10">
    <property type="entry name" value="Aspartate Aminotransferase, domain 1"/>
    <property type="match status" value="1"/>
</dbReference>
<evidence type="ECO:0000313" key="4">
    <source>
        <dbReference type="EMBL" id="SVB25628.1"/>
    </source>
</evidence>
<dbReference type="SUPFAM" id="SSF53383">
    <property type="entry name" value="PLP-dependent transferases"/>
    <property type="match status" value="1"/>
</dbReference>
<dbReference type="InterPro" id="IPR000192">
    <property type="entry name" value="Aminotrans_V_dom"/>
</dbReference>
<sequence length="312" mass="34821">DKKTAFLGLEHPSITESLTFLKQFGNESFSLLPFQKEGRLDLNSIPILKEKRVKLLCLSHVNNELGTVNDPLQIISALEKESPQTKLFLDGVQAIGKLKLDGDMWEGIAGYSISGHKIHGPKGIGLLIYDSKLVLNPQMHGGKQQFGVRSGTLPVPLIVGLETAIKHAVMQTEQTQKHLQDLCRHLVQGLKNMQERLPELRIRFNSLVDEDVTRQSPGMVNFSFPPVEGEVMLHHLEAKDIFVGLGSACSAQSREPSKILIGIGLSEEQTRCSLRISFSHNNTTDEIDQFMEAFGEAYQALYPTFLQKTEHR</sequence>
<reference evidence="4" key="1">
    <citation type="submission" date="2018-05" db="EMBL/GenBank/DDBJ databases">
        <authorList>
            <person name="Lanie J.A."/>
            <person name="Ng W.-L."/>
            <person name="Kazmierczak K.M."/>
            <person name="Andrzejewski T.M."/>
            <person name="Davidsen T.M."/>
            <person name="Wayne K.J."/>
            <person name="Tettelin H."/>
            <person name="Glass J.I."/>
            <person name="Rusch D."/>
            <person name="Podicherti R."/>
            <person name="Tsui H.-C.T."/>
            <person name="Winkler M.E."/>
        </authorList>
    </citation>
    <scope>NUCLEOTIDE SEQUENCE</scope>
</reference>
<accession>A0A382CHG9</accession>
<evidence type="ECO:0000259" key="3">
    <source>
        <dbReference type="Pfam" id="PF00266"/>
    </source>
</evidence>
<evidence type="ECO:0000256" key="2">
    <source>
        <dbReference type="ARBA" id="ARBA00022898"/>
    </source>
</evidence>
<evidence type="ECO:0000256" key="1">
    <source>
        <dbReference type="ARBA" id="ARBA00001933"/>
    </source>
</evidence>
<keyword evidence="2" id="KW-0663">Pyridoxal phosphate</keyword>
<dbReference type="PIRSF" id="PIRSF005572">
    <property type="entry name" value="NifS"/>
    <property type="match status" value="1"/>
</dbReference>
<protein>
    <recommendedName>
        <fullName evidence="3">Aminotransferase class V domain-containing protein</fullName>
    </recommendedName>
</protein>
<dbReference type="AlphaFoldDB" id="A0A382CHG9"/>
<dbReference type="PANTHER" id="PTHR11601">
    <property type="entry name" value="CYSTEINE DESULFURYLASE FAMILY MEMBER"/>
    <property type="match status" value="1"/>
</dbReference>
<dbReference type="InterPro" id="IPR015422">
    <property type="entry name" value="PyrdxlP-dep_Trfase_small"/>
</dbReference>
<dbReference type="Pfam" id="PF00266">
    <property type="entry name" value="Aminotran_5"/>
    <property type="match status" value="1"/>
</dbReference>
<organism evidence="4">
    <name type="scientific">marine metagenome</name>
    <dbReference type="NCBI Taxonomy" id="408172"/>
    <lineage>
        <taxon>unclassified sequences</taxon>
        <taxon>metagenomes</taxon>
        <taxon>ecological metagenomes</taxon>
    </lineage>
</organism>
<dbReference type="Gene3D" id="1.10.260.50">
    <property type="match status" value="1"/>
</dbReference>
<dbReference type="InterPro" id="IPR016454">
    <property type="entry name" value="Cysteine_dSase"/>
</dbReference>
<dbReference type="EMBL" id="UINC01034574">
    <property type="protein sequence ID" value="SVB25628.1"/>
    <property type="molecule type" value="Genomic_DNA"/>
</dbReference>
<feature type="non-terminal residue" evidence="4">
    <location>
        <position position="1"/>
    </location>
</feature>
<proteinExistence type="predicted"/>
<dbReference type="Gene3D" id="3.40.640.10">
    <property type="entry name" value="Type I PLP-dependent aspartate aminotransferase-like (Major domain)"/>
    <property type="match status" value="1"/>
</dbReference>
<dbReference type="InterPro" id="IPR015424">
    <property type="entry name" value="PyrdxlP-dep_Trfase"/>
</dbReference>
<dbReference type="InterPro" id="IPR015421">
    <property type="entry name" value="PyrdxlP-dep_Trfase_major"/>
</dbReference>
<dbReference type="PANTHER" id="PTHR11601:SF50">
    <property type="entry name" value="CYSTEINE DESULFURASE ISCS 2-RELATED"/>
    <property type="match status" value="1"/>
</dbReference>
<feature type="domain" description="Aminotransferase class V" evidence="3">
    <location>
        <begin position="9"/>
        <end position="290"/>
    </location>
</feature>
<name>A0A382CHG9_9ZZZZ</name>